<reference evidence="3" key="1">
    <citation type="journal article" date="2019" name="Int. J. Syst. Evol. Microbiol.">
        <title>The Global Catalogue of Microorganisms (GCM) 10K type strain sequencing project: providing services to taxonomists for standard genome sequencing and annotation.</title>
        <authorList>
            <consortium name="The Broad Institute Genomics Platform"/>
            <consortium name="The Broad Institute Genome Sequencing Center for Infectious Disease"/>
            <person name="Wu L."/>
            <person name="Ma J."/>
        </authorList>
    </citation>
    <scope>NUCLEOTIDE SEQUENCE [LARGE SCALE GENOMIC DNA]</scope>
    <source>
        <strain evidence="3">CGMCC 1.12923</strain>
    </source>
</reference>
<protein>
    <recommendedName>
        <fullName evidence="4">DUF2970 domain-containing protein</fullName>
    </recommendedName>
</protein>
<evidence type="ECO:0000313" key="3">
    <source>
        <dbReference type="Proteomes" id="UP000614272"/>
    </source>
</evidence>
<gene>
    <name evidence="2" type="ORF">GCM10011357_30680</name>
</gene>
<keyword evidence="1" id="KW-1133">Transmembrane helix</keyword>
<evidence type="ECO:0008006" key="4">
    <source>
        <dbReference type="Google" id="ProtNLM"/>
    </source>
</evidence>
<comment type="caution">
    <text evidence="2">The sequence shown here is derived from an EMBL/GenBank/DDBJ whole genome shotgun (WGS) entry which is preliminary data.</text>
</comment>
<dbReference type="EMBL" id="BMGJ01000014">
    <property type="protein sequence ID" value="GGD73456.1"/>
    <property type="molecule type" value="Genomic_DNA"/>
</dbReference>
<evidence type="ECO:0000256" key="1">
    <source>
        <dbReference type="SAM" id="Phobius"/>
    </source>
</evidence>
<dbReference type="Proteomes" id="UP000614272">
    <property type="component" value="Unassembled WGS sequence"/>
</dbReference>
<feature type="transmembrane region" description="Helical" evidence="1">
    <location>
        <begin position="40"/>
        <end position="66"/>
    </location>
</feature>
<dbReference type="InterPro" id="IPR021344">
    <property type="entry name" value="DUF2970"/>
</dbReference>
<dbReference type="RefSeq" id="WP_099035713.1">
    <property type="nucleotide sequence ID" value="NZ_BMGJ01000014.1"/>
</dbReference>
<evidence type="ECO:0000313" key="2">
    <source>
        <dbReference type="EMBL" id="GGD73456.1"/>
    </source>
</evidence>
<keyword evidence="3" id="KW-1185">Reference proteome</keyword>
<name>A0ABQ1RKC2_9ALTE</name>
<sequence length="68" mass="7660">MSEANSKMSWWEVIKSVAASMFGVQSEKKRQADFSSHQSILPFLIVGVVFVALFVISLIIFVKWLIPS</sequence>
<dbReference type="Pfam" id="PF11174">
    <property type="entry name" value="DUF2970"/>
    <property type="match status" value="1"/>
</dbReference>
<accession>A0ABQ1RKC2</accession>
<organism evidence="2 3">
    <name type="scientific">Lacimicrobium alkaliphilum</name>
    <dbReference type="NCBI Taxonomy" id="1526571"/>
    <lineage>
        <taxon>Bacteria</taxon>
        <taxon>Pseudomonadati</taxon>
        <taxon>Pseudomonadota</taxon>
        <taxon>Gammaproteobacteria</taxon>
        <taxon>Alteromonadales</taxon>
        <taxon>Alteromonadaceae</taxon>
        <taxon>Lacimicrobium</taxon>
    </lineage>
</organism>
<proteinExistence type="predicted"/>
<keyword evidence="1" id="KW-0472">Membrane</keyword>
<keyword evidence="1" id="KW-0812">Transmembrane</keyword>